<dbReference type="SMART" id="SM00320">
    <property type="entry name" value="WD40"/>
    <property type="match status" value="3"/>
</dbReference>
<dbReference type="Pfam" id="PF23389">
    <property type="entry name" value="Beta-prop_WDR19_1st"/>
    <property type="match status" value="1"/>
</dbReference>
<dbReference type="Gene3D" id="2.130.10.10">
    <property type="entry name" value="YVTN repeat-like/Quinoprotein amine dehydrogenase"/>
    <property type="match status" value="1"/>
</dbReference>
<keyword evidence="6" id="KW-1185">Reference proteome</keyword>
<evidence type="ECO:0000259" key="4">
    <source>
        <dbReference type="Pfam" id="PF23389"/>
    </source>
</evidence>
<dbReference type="InterPro" id="IPR057855">
    <property type="entry name" value="Beta-prop_WDR19_1st"/>
</dbReference>
<dbReference type="PANTHER" id="PTHR14920">
    <property type="entry name" value="OSMOTIC AVOIDANCE ABNORMAL PROTEIN 1/WD REPEAT MEMBRANE PROTEIN"/>
    <property type="match status" value="1"/>
</dbReference>
<feature type="domain" description="WDR19 first beta-propeller" evidence="4">
    <location>
        <begin position="2"/>
        <end position="132"/>
    </location>
</feature>
<dbReference type="SUPFAM" id="SSF50960">
    <property type="entry name" value="TolB, C-terminal domain"/>
    <property type="match status" value="1"/>
</dbReference>
<protein>
    <submittedName>
        <fullName evidence="5">WD repeat-containing protein 19/dyf-2 like protein</fullName>
    </submittedName>
</protein>
<dbReference type="Proteomes" id="UP001057375">
    <property type="component" value="Unassembled WGS sequence"/>
</dbReference>
<evidence type="ECO:0000256" key="1">
    <source>
        <dbReference type="ARBA" id="ARBA00022574"/>
    </source>
</evidence>
<name>A0ABQ5JV12_9EUKA</name>
<evidence type="ECO:0000313" key="5">
    <source>
        <dbReference type="EMBL" id="GKT17983.1"/>
    </source>
</evidence>
<evidence type="ECO:0000313" key="6">
    <source>
        <dbReference type="Proteomes" id="UP001057375"/>
    </source>
</evidence>
<feature type="compositionally biased region" description="Low complexity" evidence="3">
    <location>
        <begin position="1102"/>
        <end position="1112"/>
    </location>
</feature>
<comment type="caution">
    <text evidence="5">The sequence shown here is derived from an EMBL/GenBank/DDBJ whole genome shotgun (WGS) entry which is preliminary data.</text>
</comment>
<dbReference type="EMBL" id="BQXS01011901">
    <property type="protein sequence ID" value="GKT17983.1"/>
    <property type="molecule type" value="Genomic_DNA"/>
</dbReference>
<evidence type="ECO:0000256" key="3">
    <source>
        <dbReference type="SAM" id="MobiDB-lite"/>
    </source>
</evidence>
<keyword evidence="1" id="KW-0853">WD repeat</keyword>
<dbReference type="PANTHER" id="PTHR14920:SF0">
    <property type="entry name" value="WD REPEAT DOMAIN 19"/>
    <property type="match status" value="1"/>
</dbReference>
<gene>
    <name evidence="5" type="ORF">ADUPG1_011212</name>
</gene>
<keyword evidence="2" id="KW-0677">Repeat</keyword>
<dbReference type="InterPro" id="IPR040379">
    <property type="entry name" value="WDR19/dyf-2"/>
</dbReference>
<sequence>MGNLVDKIPLPTSYCLDLEWDRDGETLAILLPATGVIIFWDATRKKTINFDTNLSKPTCMAWSKRSPFLAVGTVQGHLLLYNKHTGKRIPLMGKHVEAIISISWYPYADILATMSHETVIISATDGHTLAERSFSPLLVGRCILSRVYESKENKFIPAVCFMTRQRKTPCHIPDGDKDRALSLMHEDVKSGDKPNPVFVVRLPSSIERGVAVEDSQQMTTLSLSFSSSYGEVHGISIFSGPQRSRKTDGVSDKEIGFLGVYFRNGGFVVVSLATKEIGKEVLALKSRVRPEAMFFNRRSGAGLTGYVGVTSSISSPLFSYNTELQALAVPQGSTLNTISLSGWTTTSHSLSFKKGSEDEDGYEPDEIDTLRSACCVSWSSDGRVVAVGFINGAVRAFVSSTRTMACSDGSRCVSVLSGMRDVSILRQPVVSGSEKDSGSSSPEMLTVGKGKHNIATIVCKTEPKGMSFCGNVLVTYTNKEINIYVLGETVKSHCEGLTDIVDKIQGHVASISVKRSWNIGVSSDIHQFNNTNDDSISSVYVCSQRLSADSTGTDISTVVPSRQTPPTTLMVCTHKGYLYMIPLNTLVLKRGADNEVVSVAIRRMTYESYKTCSIAELTKTKTRFDAARPGQSRGKSSGVSTSTYTVPCVMLMARCECISVSSYVACVSGNRMFDTNPADSSMGGSKGSMSPSRFGSTSITTFLLGRDPSGHVHPNILYDNTFSTSFSVLSLSVCPAIPTRVGVCFRSPVSLQGYRGVSAFRASGEAEKGEKLSTRSSIGPGSPSLSASGTIFASSAQSVSTTVGIIDSSKRTIIPLDTDLHSPASSTSTHVIWDDSDANFLTVAYMNSADVAKSIGKSGGLSSLVTLLEVRMLPYSIMLNRPVHLIGRTLTLPHRATLLGLFNGQVSLALPSGSMFAKPLPSFGSHVSYMHHLKSGPREPCVTAKEKSIGVAGISSVGSSTKESSSFDVSFTHSSSFPFSLRGRTLPQSQLEALRRNSSLSSFPSSSTSDTAFFEALGLGIMDLAWIHALELHQVKYYLYVLFLALDVCDTDMCYSVLNQLSQLSGDSVAVDMADMSQHMKWFAFAPKDTLGDEDEPERRPVSSSVDSAPSVNNITLSLSL</sequence>
<reference evidence="5" key="1">
    <citation type="submission" date="2022-03" db="EMBL/GenBank/DDBJ databases">
        <title>Draft genome sequence of Aduncisulcus paluster, a free-living microaerophilic Fornicata.</title>
        <authorList>
            <person name="Yuyama I."/>
            <person name="Kume K."/>
            <person name="Tamura T."/>
            <person name="Inagaki Y."/>
            <person name="Hashimoto T."/>
        </authorList>
    </citation>
    <scope>NUCLEOTIDE SEQUENCE</scope>
    <source>
        <strain evidence="5">NY0171</strain>
    </source>
</reference>
<proteinExistence type="predicted"/>
<feature type="region of interest" description="Disordered" evidence="3">
    <location>
        <begin position="1091"/>
        <end position="1121"/>
    </location>
</feature>
<accession>A0ABQ5JV12</accession>
<dbReference type="InterPro" id="IPR001680">
    <property type="entry name" value="WD40_rpt"/>
</dbReference>
<organism evidence="5 6">
    <name type="scientific">Aduncisulcus paluster</name>
    <dbReference type="NCBI Taxonomy" id="2918883"/>
    <lineage>
        <taxon>Eukaryota</taxon>
        <taxon>Metamonada</taxon>
        <taxon>Carpediemonas-like organisms</taxon>
        <taxon>Aduncisulcus</taxon>
    </lineage>
</organism>
<dbReference type="InterPro" id="IPR015943">
    <property type="entry name" value="WD40/YVTN_repeat-like_dom_sf"/>
</dbReference>
<feature type="non-terminal residue" evidence="5">
    <location>
        <position position="1121"/>
    </location>
</feature>
<evidence type="ECO:0000256" key="2">
    <source>
        <dbReference type="ARBA" id="ARBA00022737"/>
    </source>
</evidence>